<proteinExistence type="predicted"/>
<dbReference type="AlphaFoldDB" id="A0A061RSG4"/>
<protein>
    <submittedName>
        <fullName evidence="1">Uncharacterized protein</fullName>
    </submittedName>
</protein>
<sequence>LKRCLQHNTRANSDMLYELLNVASTQMTVRKDIHSAKNCSETYTKFSS</sequence>
<reference evidence="1" key="1">
    <citation type="submission" date="2014-05" db="EMBL/GenBank/DDBJ databases">
        <title>The transcriptome of the halophilic microalga Tetraselmis sp. GSL018 isolated from the Great Salt Lake, Utah.</title>
        <authorList>
            <person name="Jinkerson R.E."/>
            <person name="D'Adamo S."/>
            <person name="Posewitz M.C."/>
        </authorList>
    </citation>
    <scope>NUCLEOTIDE SEQUENCE</scope>
    <source>
        <strain evidence="1">GSL018</strain>
    </source>
</reference>
<evidence type="ECO:0000313" key="1">
    <source>
        <dbReference type="EMBL" id="JAC73684.1"/>
    </source>
</evidence>
<dbReference type="EMBL" id="GBEZ01012178">
    <property type="protein sequence ID" value="JAC73684.1"/>
    <property type="molecule type" value="Transcribed_RNA"/>
</dbReference>
<gene>
    <name evidence="1" type="ORF">TSPGSL018_28161</name>
</gene>
<feature type="non-terminal residue" evidence="1">
    <location>
        <position position="1"/>
    </location>
</feature>
<organism evidence="1">
    <name type="scientific">Tetraselmis sp. GSL018</name>
    <dbReference type="NCBI Taxonomy" id="582737"/>
    <lineage>
        <taxon>Eukaryota</taxon>
        <taxon>Viridiplantae</taxon>
        <taxon>Chlorophyta</taxon>
        <taxon>core chlorophytes</taxon>
        <taxon>Chlorodendrophyceae</taxon>
        <taxon>Chlorodendrales</taxon>
        <taxon>Chlorodendraceae</taxon>
        <taxon>Tetraselmis</taxon>
    </lineage>
</organism>
<accession>A0A061RSG4</accession>
<name>A0A061RSG4_9CHLO</name>